<comment type="caution">
    <text evidence="1">The sequence shown here is derived from an EMBL/GenBank/DDBJ whole genome shotgun (WGS) entry which is preliminary data.</text>
</comment>
<reference evidence="1 2" key="1">
    <citation type="submission" date="2021-05" db="EMBL/GenBank/DDBJ databases">
        <title>Novel Bacillus species.</title>
        <authorList>
            <person name="Liu G."/>
        </authorList>
    </citation>
    <scope>NUCLEOTIDE SEQUENCE [LARGE SCALE GENOMIC DNA]</scope>
    <source>
        <strain evidence="2">FJAT-49780</strain>
    </source>
</reference>
<dbReference type="Proteomes" id="UP000681414">
    <property type="component" value="Unassembled WGS sequence"/>
</dbReference>
<sequence length="58" mass="6339">MNNDDFPYVTNRIVQPSKKKKGELLSLKFFTAFNNLAVSFFLGGHLGDTTSLIASCAA</sequence>
<accession>A0A942TDF6</accession>
<organism evidence="1 2">
    <name type="scientific">Lederbergia citri</name>
    <dbReference type="NCBI Taxonomy" id="2833580"/>
    <lineage>
        <taxon>Bacteria</taxon>
        <taxon>Bacillati</taxon>
        <taxon>Bacillota</taxon>
        <taxon>Bacilli</taxon>
        <taxon>Bacillales</taxon>
        <taxon>Bacillaceae</taxon>
        <taxon>Lederbergia</taxon>
    </lineage>
</organism>
<name>A0A942TDF6_9BACI</name>
<protein>
    <submittedName>
        <fullName evidence="1">Uncharacterized protein</fullName>
    </submittedName>
</protein>
<keyword evidence="2" id="KW-1185">Reference proteome</keyword>
<proteinExistence type="predicted"/>
<evidence type="ECO:0000313" key="2">
    <source>
        <dbReference type="Proteomes" id="UP000681414"/>
    </source>
</evidence>
<evidence type="ECO:0000313" key="1">
    <source>
        <dbReference type="EMBL" id="MBS4195668.1"/>
    </source>
</evidence>
<dbReference type="RefSeq" id="WP_213124868.1">
    <property type="nucleotide sequence ID" value="NZ_JAGYPG010000002.1"/>
</dbReference>
<gene>
    <name evidence="1" type="ORF">KHA97_11420</name>
</gene>
<dbReference type="AlphaFoldDB" id="A0A942TDF6"/>
<dbReference type="EMBL" id="JAGYPG010000002">
    <property type="protein sequence ID" value="MBS4195668.1"/>
    <property type="molecule type" value="Genomic_DNA"/>
</dbReference>